<evidence type="ECO:0008006" key="4">
    <source>
        <dbReference type="Google" id="ProtNLM"/>
    </source>
</evidence>
<dbReference type="EMBL" id="AMCK01000003">
    <property type="protein sequence ID" value="EKB46040.1"/>
    <property type="molecule type" value="Genomic_DNA"/>
</dbReference>
<dbReference type="SUPFAM" id="SSF56349">
    <property type="entry name" value="DNA breaking-rejoining enzymes"/>
    <property type="match status" value="1"/>
</dbReference>
<name>K1KPG7_9BACL</name>
<comment type="caution">
    <text evidence="2">The sequence shown here is derived from an EMBL/GenBank/DDBJ whole genome shotgun (WGS) entry which is preliminary data.</text>
</comment>
<keyword evidence="1" id="KW-0233">DNA recombination</keyword>
<dbReference type="InterPro" id="IPR013762">
    <property type="entry name" value="Integrase-like_cat_sf"/>
</dbReference>
<dbReference type="PATRIC" id="fig|1224748.3.peg.928"/>
<evidence type="ECO:0000313" key="2">
    <source>
        <dbReference type="EMBL" id="EKB46040.1"/>
    </source>
</evidence>
<gene>
    <name evidence="2" type="ORF">B857_00934</name>
</gene>
<dbReference type="Proteomes" id="UP000004738">
    <property type="component" value="Unassembled WGS sequence"/>
</dbReference>
<dbReference type="InterPro" id="IPR011010">
    <property type="entry name" value="DNA_brk_join_enz"/>
</dbReference>
<evidence type="ECO:0000313" key="3">
    <source>
        <dbReference type="Proteomes" id="UP000004738"/>
    </source>
</evidence>
<sequence length="33" mass="4210">MIQQLLGHDYPKTTQIYTRFFEQLQKEEYDQWM</sequence>
<accession>K1KPG7</accession>
<protein>
    <recommendedName>
        <fullName evidence="4">Integrase</fullName>
    </recommendedName>
</protein>
<keyword evidence="3" id="KW-1185">Reference proteome</keyword>
<dbReference type="AlphaFoldDB" id="K1KPG7"/>
<dbReference type="Gene3D" id="1.10.443.10">
    <property type="entry name" value="Intergrase catalytic core"/>
    <property type="match status" value="1"/>
</dbReference>
<organism evidence="2 3">
    <name type="scientific">Solibacillus isronensis B3W22</name>
    <dbReference type="NCBI Taxonomy" id="1224748"/>
    <lineage>
        <taxon>Bacteria</taxon>
        <taxon>Bacillati</taxon>
        <taxon>Bacillota</taxon>
        <taxon>Bacilli</taxon>
        <taxon>Bacillales</taxon>
        <taxon>Caryophanaceae</taxon>
        <taxon>Solibacillus</taxon>
    </lineage>
</organism>
<dbReference type="GO" id="GO:0003677">
    <property type="term" value="F:DNA binding"/>
    <property type="evidence" value="ECO:0007669"/>
    <property type="project" value="InterPro"/>
</dbReference>
<dbReference type="GO" id="GO:0006310">
    <property type="term" value="P:DNA recombination"/>
    <property type="evidence" value="ECO:0007669"/>
    <property type="project" value="UniProtKB-KW"/>
</dbReference>
<evidence type="ECO:0000256" key="1">
    <source>
        <dbReference type="ARBA" id="ARBA00023172"/>
    </source>
</evidence>
<dbReference type="GO" id="GO:0015074">
    <property type="term" value="P:DNA integration"/>
    <property type="evidence" value="ECO:0007669"/>
    <property type="project" value="InterPro"/>
</dbReference>
<reference evidence="2 3" key="1">
    <citation type="journal article" date="2012" name="J. Bacteriol.">
        <title>Draft Genome Sequence of Bacillus isronensis Strain B3W22, Isolated from the Upper Atmosphere.</title>
        <authorList>
            <person name="Shivaji S."/>
            <person name="Ara S."/>
            <person name="Singh S.K."/>
            <person name="Bandi S."/>
            <person name="Singh A."/>
            <person name="Pinnaka A.K."/>
        </authorList>
    </citation>
    <scope>NUCLEOTIDE SEQUENCE [LARGE SCALE GENOMIC DNA]</scope>
    <source>
        <strain evidence="2 3">B3W22</strain>
    </source>
</reference>
<proteinExistence type="predicted"/>